<gene>
    <name evidence="5" type="ORF">NEZAVI_LOCUS12385</name>
</gene>
<dbReference type="InterPro" id="IPR003599">
    <property type="entry name" value="Ig_sub"/>
</dbReference>
<dbReference type="Pfam" id="PF07679">
    <property type="entry name" value="I-set"/>
    <property type="match status" value="1"/>
</dbReference>
<dbReference type="InterPro" id="IPR036116">
    <property type="entry name" value="FN3_sf"/>
</dbReference>
<dbReference type="PANTHER" id="PTHR10075">
    <property type="entry name" value="BASIGIN RELATED"/>
    <property type="match status" value="1"/>
</dbReference>
<feature type="domain" description="Ig-like" evidence="3">
    <location>
        <begin position="124"/>
        <end position="197"/>
    </location>
</feature>
<dbReference type="SUPFAM" id="SSF48726">
    <property type="entry name" value="Immunoglobulin"/>
    <property type="match status" value="3"/>
</dbReference>
<dbReference type="Proteomes" id="UP001152798">
    <property type="component" value="Chromosome 5"/>
</dbReference>
<dbReference type="GO" id="GO:0030424">
    <property type="term" value="C:axon"/>
    <property type="evidence" value="ECO:0007669"/>
    <property type="project" value="TreeGrafter"/>
</dbReference>
<name>A0A9P0HLD6_NEZVI</name>
<dbReference type="SMART" id="SM00409">
    <property type="entry name" value="IG"/>
    <property type="match status" value="3"/>
</dbReference>
<dbReference type="InterPro" id="IPR013783">
    <property type="entry name" value="Ig-like_fold"/>
</dbReference>
<evidence type="ECO:0000259" key="4">
    <source>
        <dbReference type="PROSITE" id="PS50853"/>
    </source>
</evidence>
<dbReference type="GO" id="GO:0070593">
    <property type="term" value="P:dendrite self-avoidance"/>
    <property type="evidence" value="ECO:0007669"/>
    <property type="project" value="TreeGrafter"/>
</dbReference>
<dbReference type="SMART" id="SM00060">
    <property type="entry name" value="FN3"/>
    <property type="match status" value="1"/>
</dbReference>
<sequence length="424" mass="47721">SSRLSQFVVMFRYEVKFVFIFSIWGFCSGALQLSPDLNETERYVNDSYMVTCFGGNGTGAKWFGPENVQIPVGAGRIHTEERFNYVSLIFEYILRNDSGSYVCTKDNDKVSFKLTVVKPIKFLPGLEHQHIAVGSSDKVLCEAEGMPQPSFMWHVNGSIVKDRRYTTLPTSLHIMNVTRNDSGIYLCRAYQVTARTSTVLDLLINVSVHYKPTWKHWQDWYGYMGGTANLTCEVEAEPPAEFAWKQNNQSIEAARIINEPNRSVLQVNVTDESVFGTYECKAWNNLGSIKKSGELFEGVKPEPPSSISIDSTTKGVVKLVVKWDNDDKERLGTRVEYQESNQLPVSWENASFVDFIDNDGPYELKFLQANKNYALRVATLGDAGLSDFTEEITLATSAGILLSCSQMITSVFVVLSILNYLLRV</sequence>
<dbReference type="Pfam" id="PF13927">
    <property type="entry name" value="Ig_3"/>
    <property type="match status" value="1"/>
</dbReference>
<proteinExistence type="predicted"/>
<dbReference type="PANTHER" id="PTHR10075:SF100">
    <property type="entry name" value="FASCICLIN-2"/>
    <property type="match status" value="1"/>
</dbReference>
<reference evidence="5" key="1">
    <citation type="submission" date="2022-01" db="EMBL/GenBank/DDBJ databases">
        <authorList>
            <person name="King R."/>
        </authorList>
    </citation>
    <scope>NUCLEOTIDE SEQUENCE</scope>
</reference>
<dbReference type="GO" id="GO:0007411">
    <property type="term" value="P:axon guidance"/>
    <property type="evidence" value="ECO:0007669"/>
    <property type="project" value="TreeGrafter"/>
</dbReference>
<evidence type="ECO:0000313" key="5">
    <source>
        <dbReference type="EMBL" id="CAH1403867.1"/>
    </source>
</evidence>
<dbReference type="PROSITE" id="PS50835">
    <property type="entry name" value="IG_LIKE"/>
    <property type="match status" value="2"/>
</dbReference>
<feature type="domain" description="Fibronectin type-III" evidence="4">
    <location>
        <begin position="303"/>
        <end position="399"/>
    </location>
</feature>
<dbReference type="SMART" id="SM00408">
    <property type="entry name" value="IGc2"/>
    <property type="match status" value="2"/>
</dbReference>
<feature type="domain" description="Ig-like" evidence="3">
    <location>
        <begin position="225"/>
        <end position="296"/>
    </location>
</feature>
<dbReference type="GO" id="GO:0098632">
    <property type="term" value="F:cell-cell adhesion mediator activity"/>
    <property type="evidence" value="ECO:0007669"/>
    <property type="project" value="TreeGrafter"/>
</dbReference>
<dbReference type="EMBL" id="OV725081">
    <property type="protein sequence ID" value="CAH1403867.1"/>
    <property type="molecule type" value="Genomic_DNA"/>
</dbReference>
<dbReference type="GO" id="GO:0007156">
    <property type="term" value="P:homophilic cell adhesion via plasma membrane adhesion molecules"/>
    <property type="evidence" value="ECO:0007669"/>
    <property type="project" value="TreeGrafter"/>
</dbReference>
<feature type="non-terminal residue" evidence="5">
    <location>
        <position position="1"/>
    </location>
</feature>
<evidence type="ECO:0000313" key="6">
    <source>
        <dbReference type="Proteomes" id="UP001152798"/>
    </source>
</evidence>
<dbReference type="SUPFAM" id="SSF49265">
    <property type="entry name" value="Fibronectin type III"/>
    <property type="match status" value="1"/>
</dbReference>
<evidence type="ECO:0000259" key="3">
    <source>
        <dbReference type="PROSITE" id="PS50835"/>
    </source>
</evidence>
<organism evidence="5 6">
    <name type="scientific">Nezara viridula</name>
    <name type="common">Southern green stink bug</name>
    <name type="synonym">Cimex viridulus</name>
    <dbReference type="NCBI Taxonomy" id="85310"/>
    <lineage>
        <taxon>Eukaryota</taxon>
        <taxon>Metazoa</taxon>
        <taxon>Ecdysozoa</taxon>
        <taxon>Arthropoda</taxon>
        <taxon>Hexapoda</taxon>
        <taxon>Insecta</taxon>
        <taxon>Pterygota</taxon>
        <taxon>Neoptera</taxon>
        <taxon>Paraneoptera</taxon>
        <taxon>Hemiptera</taxon>
        <taxon>Heteroptera</taxon>
        <taxon>Panheteroptera</taxon>
        <taxon>Pentatomomorpha</taxon>
        <taxon>Pentatomoidea</taxon>
        <taxon>Pentatomidae</taxon>
        <taxon>Pentatominae</taxon>
        <taxon>Nezara</taxon>
    </lineage>
</organism>
<keyword evidence="1" id="KW-0677">Repeat</keyword>
<evidence type="ECO:0000256" key="2">
    <source>
        <dbReference type="ARBA" id="ARBA00023319"/>
    </source>
</evidence>
<dbReference type="CDD" id="cd00063">
    <property type="entry name" value="FN3"/>
    <property type="match status" value="1"/>
</dbReference>
<dbReference type="PROSITE" id="PS50853">
    <property type="entry name" value="FN3"/>
    <property type="match status" value="1"/>
</dbReference>
<evidence type="ECO:0000256" key="1">
    <source>
        <dbReference type="ARBA" id="ARBA00022737"/>
    </source>
</evidence>
<dbReference type="InterPro" id="IPR036179">
    <property type="entry name" value="Ig-like_dom_sf"/>
</dbReference>
<keyword evidence="6" id="KW-1185">Reference proteome</keyword>
<dbReference type="InterPro" id="IPR003598">
    <property type="entry name" value="Ig_sub2"/>
</dbReference>
<dbReference type="AlphaFoldDB" id="A0A9P0HLD6"/>
<accession>A0A9P0HLD6</accession>
<dbReference type="InterPro" id="IPR007110">
    <property type="entry name" value="Ig-like_dom"/>
</dbReference>
<keyword evidence="2" id="KW-0393">Immunoglobulin domain</keyword>
<dbReference type="Gene3D" id="2.60.40.10">
    <property type="entry name" value="Immunoglobulins"/>
    <property type="match status" value="3"/>
</dbReference>
<dbReference type="GO" id="GO:0005886">
    <property type="term" value="C:plasma membrane"/>
    <property type="evidence" value="ECO:0007669"/>
    <property type="project" value="TreeGrafter"/>
</dbReference>
<dbReference type="OrthoDB" id="9355041at2759"/>
<protein>
    <submittedName>
        <fullName evidence="5">Uncharacterized protein</fullName>
    </submittedName>
</protein>
<dbReference type="InterPro" id="IPR003961">
    <property type="entry name" value="FN3_dom"/>
</dbReference>
<dbReference type="InterPro" id="IPR013098">
    <property type="entry name" value="Ig_I-set"/>
</dbReference>